<dbReference type="AlphaFoldDB" id="A0A7Y9S7Q0"/>
<dbReference type="RefSeq" id="WP_179389874.1">
    <property type="nucleotide sequence ID" value="NZ_JACBYQ010000002.1"/>
</dbReference>
<feature type="transmembrane region" description="Helical" evidence="1">
    <location>
        <begin position="588"/>
        <end position="608"/>
    </location>
</feature>
<accession>A0A7Y9S7Q0</accession>
<gene>
    <name evidence="3" type="ORF">FHU41_002434</name>
</gene>
<keyword evidence="2" id="KW-0732">Signal</keyword>
<dbReference type="EMBL" id="JACBYQ010000002">
    <property type="protein sequence ID" value="NYE96184.1"/>
    <property type="molecule type" value="Genomic_DNA"/>
</dbReference>
<comment type="caution">
    <text evidence="3">The sequence shown here is derived from an EMBL/GenBank/DDBJ whole genome shotgun (WGS) entry which is preliminary data.</text>
</comment>
<keyword evidence="1" id="KW-0472">Membrane</keyword>
<dbReference type="Proteomes" id="UP000521748">
    <property type="component" value="Unassembled WGS sequence"/>
</dbReference>
<feature type="chain" id="PRO_5038372726" evidence="2">
    <location>
        <begin position="25"/>
        <end position="621"/>
    </location>
</feature>
<evidence type="ECO:0000313" key="3">
    <source>
        <dbReference type="EMBL" id="NYE96184.1"/>
    </source>
</evidence>
<keyword evidence="1" id="KW-1133">Transmembrane helix</keyword>
<sequence length="621" mass="63880">MKFFIRLCGVTILALALLLPGALAEAVSAGWRLGAGMGSAKLWVGQQQNRDGLLVYCTDFERGAPDAQAKYTDGHQGGFVRSDGSVLSAHENAAISYLLLRWGKSKDNATAAAVQLAIWSLSSSGRAWGSPGMAQILAEAALPASVVALGRSLTDQALRYAGPYRVTAKLVRPGAAEVQVFSSTGVQTPGLAVQLTTSGSLKLSGGPSHWLSTNQSQLVPVQRTDFGKGSLTAMITAAPLPILRWLQPAAAGQQRLITSAVTGLVTGSLTVPAATAFQAVVRTTTSTASLSGPGKLHDNLVISTTAAGPWLQDPGTGKPVQATVVSTLWGPFKTPPVEAAVAPSGAPTVGTVSTNISGTGQYSTTELAVSAPGYYVWTERIDALSARPSSARDYLKPWSGRFGLAPETTLLRWSPVLTTELSGHLATVGSKIVDRLSVAAAPPTTRGVQVTLSMYGPLPVQPEQSKDVPPGSPLLTKLTLPLADGATANFGSLNKVGCYTVVATLPESAAVNSFHDDFGEPSETVCLQTAPAAPPQVVVPKHPQAPARVPVSAAKPVPVQAAIPLANPLAPHPEAPPQLAATGTTAEGGFALGAAVLIGSGISLLLVARGRKLGRLGKHRG</sequence>
<name>A0A7Y9S7Q0_9MICC</name>
<reference evidence="3 4" key="1">
    <citation type="submission" date="2020-07" db="EMBL/GenBank/DDBJ databases">
        <title>Sequencing the genomes of 1000 actinobacteria strains.</title>
        <authorList>
            <person name="Klenk H.-P."/>
        </authorList>
    </citation>
    <scope>NUCLEOTIDE SEQUENCE [LARGE SCALE GENOMIC DNA]</scope>
    <source>
        <strain evidence="3 4">DSM 102047</strain>
    </source>
</reference>
<protein>
    <submittedName>
        <fullName evidence="3">Uncharacterized protein</fullName>
    </submittedName>
</protein>
<evidence type="ECO:0000256" key="2">
    <source>
        <dbReference type="SAM" id="SignalP"/>
    </source>
</evidence>
<keyword evidence="4" id="KW-1185">Reference proteome</keyword>
<organism evidence="3 4">
    <name type="scientific">Psychromicrobium silvestre</name>
    <dbReference type="NCBI Taxonomy" id="1645614"/>
    <lineage>
        <taxon>Bacteria</taxon>
        <taxon>Bacillati</taxon>
        <taxon>Actinomycetota</taxon>
        <taxon>Actinomycetes</taxon>
        <taxon>Micrococcales</taxon>
        <taxon>Micrococcaceae</taxon>
        <taxon>Psychromicrobium</taxon>
    </lineage>
</organism>
<feature type="signal peptide" evidence="2">
    <location>
        <begin position="1"/>
        <end position="24"/>
    </location>
</feature>
<evidence type="ECO:0000256" key="1">
    <source>
        <dbReference type="SAM" id="Phobius"/>
    </source>
</evidence>
<keyword evidence="1" id="KW-0812">Transmembrane</keyword>
<evidence type="ECO:0000313" key="4">
    <source>
        <dbReference type="Proteomes" id="UP000521748"/>
    </source>
</evidence>
<proteinExistence type="predicted"/>